<evidence type="ECO:0000259" key="3">
    <source>
        <dbReference type="PROSITE" id="PS50404"/>
    </source>
</evidence>
<evidence type="ECO:0000259" key="4">
    <source>
        <dbReference type="PROSITE" id="PS50405"/>
    </source>
</evidence>
<evidence type="ECO:0008006" key="6">
    <source>
        <dbReference type="Google" id="ProtNLM"/>
    </source>
</evidence>
<evidence type="ECO:0000313" key="5">
    <source>
        <dbReference type="EMBL" id="CAD9445064.1"/>
    </source>
</evidence>
<gene>
    <name evidence="5" type="ORF">CBRE1094_LOCUS14099</name>
</gene>
<dbReference type="AlphaFoldDB" id="A0A7S2D5I6"/>
<keyword evidence="1" id="KW-0812">Transmembrane</keyword>
<dbReference type="InterPro" id="IPR004045">
    <property type="entry name" value="Glutathione_S-Trfase_N"/>
</dbReference>
<keyword evidence="1" id="KW-0472">Membrane</keyword>
<organism evidence="5">
    <name type="scientific">Haptolina brevifila</name>
    <dbReference type="NCBI Taxonomy" id="156173"/>
    <lineage>
        <taxon>Eukaryota</taxon>
        <taxon>Haptista</taxon>
        <taxon>Haptophyta</taxon>
        <taxon>Prymnesiophyceae</taxon>
        <taxon>Prymnesiales</taxon>
        <taxon>Prymnesiaceae</taxon>
        <taxon>Haptolina</taxon>
    </lineage>
</organism>
<dbReference type="Gene3D" id="3.40.30.10">
    <property type="entry name" value="Glutaredoxin"/>
    <property type="match status" value="1"/>
</dbReference>
<dbReference type="Gene3D" id="1.20.1050.10">
    <property type="match status" value="1"/>
</dbReference>
<feature type="domain" description="GST N-terminal" evidence="3">
    <location>
        <begin position="99"/>
        <end position="194"/>
    </location>
</feature>
<evidence type="ECO:0000256" key="2">
    <source>
        <dbReference type="SAM" id="SignalP"/>
    </source>
</evidence>
<dbReference type="EMBL" id="HBGU01026023">
    <property type="protein sequence ID" value="CAD9445064.1"/>
    <property type="molecule type" value="Transcribed_RNA"/>
</dbReference>
<name>A0A7S2D5I6_9EUKA</name>
<dbReference type="PROSITE" id="PS50405">
    <property type="entry name" value="GST_CTER"/>
    <property type="match status" value="1"/>
</dbReference>
<dbReference type="InterPro" id="IPR010987">
    <property type="entry name" value="Glutathione-S-Trfase_C-like"/>
</dbReference>
<accession>A0A7S2D5I6</accession>
<dbReference type="SUPFAM" id="SSF47616">
    <property type="entry name" value="GST C-terminal domain-like"/>
    <property type="match status" value="1"/>
</dbReference>
<dbReference type="PANTHER" id="PTHR11571:SF150">
    <property type="entry name" value="GLUTATHIONE S-TRANSFERASE"/>
    <property type="match status" value="1"/>
</dbReference>
<dbReference type="PROSITE" id="PS50404">
    <property type="entry name" value="GST_NTER"/>
    <property type="match status" value="1"/>
</dbReference>
<dbReference type="GO" id="GO:0006749">
    <property type="term" value="P:glutathione metabolic process"/>
    <property type="evidence" value="ECO:0007669"/>
    <property type="project" value="TreeGrafter"/>
</dbReference>
<feature type="chain" id="PRO_5030549217" description="GST C-terminal domain-containing protein" evidence="2">
    <location>
        <begin position="19"/>
        <end position="317"/>
    </location>
</feature>
<dbReference type="GO" id="GO:0004364">
    <property type="term" value="F:glutathione transferase activity"/>
    <property type="evidence" value="ECO:0007669"/>
    <property type="project" value="TreeGrafter"/>
</dbReference>
<evidence type="ECO:0000256" key="1">
    <source>
        <dbReference type="SAM" id="Phobius"/>
    </source>
</evidence>
<keyword evidence="1" id="KW-1133">Transmembrane helix</keyword>
<proteinExistence type="predicted"/>
<dbReference type="InterPro" id="IPR004046">
    <property type="entry name" value="GST_C"/>
</dbReference>
<feature type="signal peptide" evidence="2">
    <location>
        <begin position="1"/>
        <end position="18"/>
    </location>
</feature>
<dbReference type="Pfam" id="PF14497">
    <property type="entry name" value="GST_C_3"/>
    <property type="match status" value="1"/>
</dbReference>
<reference evidence="5" key="1">
    <citation type="submission" date="2021-01" db="EMBL/GenBank/DDBJ databases">
        <authorList>
            <person name="Corre E."/>
            <person name="Pelletier E."/>
            <person name="Niang G."/>
            <person name="Scheremetjew M."/>
            <person name="Finn R."/>
            <person name="Kale V."/>
            <person name="Holt S."/>
            <person name="Cochrane G."/>
            <person name="Meng A."/>
            <person name="Brown T."/>
            <person name="Cohen L."/>
        </authorList>
    </citation>
    <scope>NUCLEOTIDE SEQUENCE</scope>
    <source>
        <strain evidence="5">UTEX LB 985</strain>
    </source>
</reference>
<feature type="domain" description="GST C-terminal" evidence="4">
    <location>
        <begin position="196"/>
        <end position="317"/>
    </location>
</feature>
<dbReference type="PANTHER" id="PTHR11571">
    <property type="entry name" value="GLUTATHIONE S-TRANSFERASE"/>
    <property type="match status" value="1"/>
</dbReference>
<sequence>MMKLAAITLLCSMCVVCADECSADCASAVVKAMTGQMSALEAKQTKQIAELKKSLDSQDEVMRAMVMAVAAVMTMLALVVTYMFLHAKPKATKGVTKPTSVHMKYFNLQGAAETLRHVMALGGMEWTETGWTGDLSKAAELGPAKAFPAFGEAQANGELVANMNRGPVMVIDGNMLGQSKTQEKYLARCLGLMGASEIEAAYIDAITEHVRDIKDKYQKAKSVPEDKEKYFAETMPEFMGKLEKAIALNAGSGPALVGKTLSLADLTVYVFLVDFFSDKEKAMASIDNCPKLKASVKAVGENAAVAKYRAGRMTIAT</sequence>
<dbReference type="InterPro" id="IPR036282">
    <property type="entry name" value="Glutathione-S-Trfase_C_sf"/>
</dbReference>
<keyword evidence="2" id="KW-0732">Signal</keyword>
<feature type="transmembrane region" description="Helical" evidence="1">
    <location>
        <begin position="64"/>
        <end position="85"/>
    </location>
</feature>
<protein>
    <recommendedName>
        <fullName evidence="6">GST C-terminal domain-containing protein</fullName>
    </recommendedName>
</protein>
<dbReference type="InterPro" id="IPR050213">
    <property type="entry name" value="GST_superfamily"/>
</dbReference>